<organism evidence="3 4">
    <name type="scientific">Chitinophaga pollutisoli</name>
    <dbReference type="NCBI Taxonomy" id="3133966"/>
    <lineage>
        <taxon>Bacteria</taxon>
        <taxon>Pseudomonadati</taxon>
        <taxon>Bacteroidota</taxon>
        <taxon>Chitinophagia</taxon>
        <taxon>Chitinophagales</taxon>
        <taxon>Chitinophagaceae</taxon>
        <taxon>Chitinophaga</taxon>
    </lineage>
</organism>
<protein>
    <submittedName>
        <fullName evidence="3">Tetratricopeptide repeat protein</fullName>
    </submittedName>
</protein>
<dbReference type="PANTHER" id="PTHR12558">
    <property type="entry name" value="CELL DIVISION CYCLE 16,23,27"/>
    <property type="match status" value="1"/>
</dbReference>
<dbReference type="Pfam" id="PF13432">
    <property type="entry name" value="TPR_16"/>
    <property type="match status" value="2"/>
</dbReference>
<dbReference type="InterPro" id="IPR019734">
    <property type="entry name" value="TPR_rpt"/>
</dbReference>
<dbReference type="Pfam" id="PF00515">
    <property type="entry name" value="TPR_1"/>
    <property type="match status" value="1"/>
</dbReference>
<dbReference type="PANTHER" id="PTHR12558:SF13">
    <property type="entry name" value="CELL DIVISION CYCLE PROTEIN 27 HOMOLOG"/>
    <property type="match status" value="1"/>
</dbReference>
<sequence length="333" mass="37528">MFLYRCILILCLAGAATEPMAATVAPSGRDRATDLYKKGEQCMLEGRLDDAERCFADAIGANRKYAAPYLQLAVLHRLRQNRELARQQYLQLLAEVPEERYAMAGLAEVYYEEKAWEDALAWALRARELDVPHMDAIIGMSYASLDHAAESIRALERSLAEDPLQPMICKTLARLYAQEENYGAALRIYEKALKADSTSADLYLESGMMHFNMENYKNAAGAFEMAARYGTSGDADLYVNLGTAYLQQAAYDNAIQNFKKALQLRSSDIRIMQQLAHAYFKQQNYVQAAMQWNRILVLQPQNAFAMFMLGKSYICSGEVVKGQSICDQAMQLH</sequence>
<dbReference type="Proteomes" id="UP001485459">
    <property type="component" value="Chromosome"/>
</dbReference>
<dbReference type="EMBL" id="CP149822">
    <property type="protein sequence ID" value="WZN42645.1"/>
    <property type="molecule type" value="Genomic_DNA"/>
</dbReference>
<dbReference type="InterPro" id="IPR011990">
    <property type="entry name" value="TPR-like_helical_dom_sf"/>
</dbReference>
<gene>
    <name evidence="3" type="ORF">WJU16_06305</name>
</gene>
<feature type="chain" id="PRO_5046646082" evidence="2">
    <location>
        <begin position="22"/>
        <end position="333"/>
    </location>
</feature>
<feature type="repeat" description="TPR" evidence="1">
    <location>
        <begin position="269"/>
        <end position="302"/>
    </location>
</feature>
<dbReference type="PROSITE" id="PS50293">
    <property type="entry name" value="TPR_REGION"/>
    <property type="match status" value="1"/>
</dbReference>
<evidence type="ECO:0000256" key="1">
    <source>
        <dbReference type="PROSITE-ProRule" id="PRU00339"/>
    </source>
</evidence>
<name>A0ABZ2YS69_9BACT</name>
<dbReference type="Gene3D" id="1.25.40.10">
    <property type="entry name" value="Tetratricopeptide repeat domain"/>
    <property type="match status" value="3"/>
</dbReference>
<proteinExistence type="predicted"/>
<feature type="repeat" description="TPR" evidence="1">
    <location>
        <begin position="166"/>
        <end position="199"/>
    </location>
</feature>
<reference evidence="4" key="1">
    <citation type="submission" date="2024-03" db="EMBL/GenBank/DDBJ databases">
        <title>Chitinophaga horti sp. nov., isolated from garden soil.</title>
        <authorList>
            <person name="Lee D.S."/>
            <person name="Han D.M."/>
            <person name="Baek J.H."/>
            <person name="Choi D.G."/>
            <person name="Jeon J.H."/>
            <person name="Jeon C.O."/>
        </authorList>
    </citation>
    <scope>NUCLEOTIDE SEQUENCE [LARGE SCALE GENOMIC DNA]</scope>
    <source>
        <strain evidence="4">GPA1</strain>
    </source>
</reference>
<evidence type="ECO:0000313" key="4">
    <source>
        <dbReference type="Proteomes" id="UP001485459"/>
    </source>
</evidence>
<dbReference type="RefSeq" id="WP_341837479.1">
    <property type="nucleotide sequence ID" value="NZ_CP149822.1"/>
</dbReference>
<keyword evidence="4" id="KW-1185">Reference proteome</keyword>
<keyword evidence="2" id="KW-0732">Signal</keyword>
<keyword evidence="1" id="KW-0802">TPR repeat</keyword>
<dbReference type="SMART" id="SM00028">
    <property type="entry name" value="TPR"/>
    <property type="match status" value="7"/>
</dbReference>
<dbReference type="SUPFAM" id="SSF48452">
    <property type="entry name" value="TPR-like"/>
    <property type="match status" value="2"/>
</dbReference>
<evidence type="ECO:0000256" key="2">
    <source>
        <dbReference type="SAM" id="SignalP"/>
    </source>
</evidence>
<accession>A0ABZ2YS69</accession>
<feature type="signal peptide" evidence="2">
    <location>
        <begin position="1"/>
        <end position="21"/>
    </location>
</feature>
<feature type="repeat" description="TPR" evidence="1">
    <location>
        <begin position="235"/>
        <end position="268"/>
    </location>
</feature>
<dbReference type="PROSITE" id="PS50005">
    <property type="entry name" value="TPR"/>
    <property type="match status" value="3"/>
</dbReference>
<evidence type="ECO:0000313" key="3">
    <source>
        <dbReference type="EMBL" id="WZN42645.1"/>
    </source>
</evidence>